<accession>A0A939C0X0</accession>
<dbReference type="RefSeq" id="WP_205259447.1">
    <property type="nucleotide sequence ID" value="NZ_JAERWK010000006.1"/>
</dbReference>
<comment type="caution">
    <text evidence="1">The sequence shown here is derived from an EMBL/GenBank/DDBJ whole genome shotgun (WGS) entry which is preliminary data.</text>
</comment>
<proteinExistence type="predicted"/>
<dbReference type="AlphaFoldDB" id="A0A939C0X0"/>
<dbReference type="Proteomes" id="UP000663792">
    <property type="component" value="Unassembled WGS sequence"/>
</dbReference>
<dbReference type="InterPro" id="IPR011051">
    <property type="entry name" value="RmlC_Cupin_sf"/>
</dbReference>
<dbReference type="EMBL" id="JAERWK010000006">
    <property type="protein sequence ID" value="MBM9466479.1"/>
    <property type="molecule type" value="Genomic_DNA"/>
</dbReference>
<evidence type="ECO:0008006" key="3">
    <source>
        <dbReference type="Google" id="ProtNLM"/>
    </source>
</evidence>
<gene>
    <name evidence="1" type="ORF">JL106_04185</name>
</gene>
<protein>
    <recommendedName>
        <fullName evidence="3">DUF4437 domain-containing protein</fullName>
    </recommendedName>
</protein>
<sequence length="256" mass="27737">MWNRPDVDFIQSQDVPFELVPAGQFGAVAGGRRQLLSRDPSDGAETAIHRLADRVDGALADDVDLFVLAGDGTLNGNPLATGDYVHLPAGAAFEIVPSVRRLTVYCGFWGTPELTAAARSAAPITHTNPERDLQWVPAGWSSGSPLEPGALSKVLRADDRAFIYLAAMVPGWKSPNEESHPQYEESFKIYGDVLMGRLGVMQPGSYFFRSPDVFHGPLYSRGGTMSFIRSDAPTTTTYRTPDDAGSWQSLSARAYA</sequence>
<name>A0A939C0X0_9ACTN</name>
<evidence type="ECO:0000313" key="1">
    <source>
        <dbReference type="EMBL" id="MBM9466479.1"/>
    </source>
</evidence>
<evidence type="ECO:0000313" key="2">
    <source>
        <dbReference type="Proteomes" id="UP000663792"/>
    </source>
</evidence>
<dbReference type="SUPFAM" id="SSF51182">
    <property type="entry name" value="RmlC-like cupins"/>
    <property type="match status" value="2"/>
</dbReference>
<organism evidence="1 2">
    <name type="scientific">Nakamurella leprariae</name>
    <dbReference type="NCBI Taxonomy" id="2803911"/>
    <lineage>
        <taxon>Bacteria</taxon>
        <taxon>Bacillati</taxon>
        <taxon>Actinomycetota</taxon>
        <taxon>Actinomycetes</taxon>
        <taxon>Nakamurellales</taxon>
        <taxon>Nakamurellaceae</taxon>
        <taxon>Nakamurella</taxon>
    </lineage>
</organism>
<keyword evidence="2" id="KW-1185">Reference proteome</keyword>
<dbReference type="InterPro" id="IPR014710">
    <property type="entry name" value="RmlC-like_jellyroll"/>
</dbReference>
<reference evidence="1" key="1">
    <citation type="submission" date="2021-01" db="EMBL/GenBank/DDBJ databases">
        <title>YIM 132084 draft genome.</title>
        <authorList>
            <person name="An D."/>
        </authorList>
    </citation>
    <scope>NUCLEOTIDE SEQUENCE</scope>
    <source>
        <strain evidence="1">YIM 132084</strain>
    </source>
</reference>
<dbReference type="Gene3D" id="2.60.120.10">
    <property type="entry name" value="Jelly Rolls"/>
    <property type="match status" value="1"/>
</dbReference>